<organism evidence="3">
    <name type="scientific">Coccidioides posadasii (strain RMSCC 757 / Silveira)</name>
    <name type="common">Valley fever fungus</name>
    <dbReference type="NCBI Taxonomy" id="443226"/>
    <lineage>
        <taxon>Eukaryota</taxon>
        <taxon>Fungi</taxon>
        <taxon>Dikarya</taxon>
        <taxon>Ascomycota</taxon>
        <taxon>Pezizomycotina</taxon>
        <taxon>Eurotiomycetes</taxon>
        <taxon>Eurotiomycetidae</taxon>
        <taxon>Onygenales</taxon>
        <taxon>Onygenaceae</taxon>
        <taxon>Coccidioides</taxon>
    </lineage>
</organism>
<keyword evidence="3" id="KW-1185">Reference proteome</keyword>
<accession>E9DC71</accession>
<name>E9DC71_COCPS</name>
<gene>
    <name evidence="2" type="ORF">CPSG_07423</name>
</gene>
<feature type="region of interest" description="Disordered" evidence="1">
    <location>
        <begin position="49"/>
        <end position="72"/>
    </location>
</feature>
<evidence type="ECO:0000313" key="3">
    <source>
        <dbReference type="Proteomes" id="UP000002497"/>
    </source>
</evidence>
<dbReference type="VEuPathDB" id="FungiDB:CPSG_07423"/>
<reference evidence="3" key="2">
    <citation type="submission" date="2010-03" db="EMBL/GenBank/DDBJ databases">
        <title>The genome sequence of Coccidioides posadasii strain Silveira.</title>
        <authorList>
            <consortium name="The Broad Institute Genome Sequencing Center for Infectious Disease"/>
            <person name="Neafsey D."/>
            <person name="Orbach M."/>
            <person name="Henn M.R."/>
            <person name="Cole G.T."/>
            <person name="Galgiani J."/>
            <person name="Gardner M.J."/>
            <person name="Kirkland T.N."/>
            <person name="Taylor J.W."/>
            <person name="Young S.K."/>
            <person name="Zeng Q."/>
            <person name="Koehrsen M."/>
            <person name="Alvarado L."/>
            <person name="Berlin A."/>
            <person name="Borenstein D."/>
            <person name="Chapman S.B."/>
            <person name="Chen Z."/>
            <person name="Engels R."/>
            <person name="Freedman E."/>
            <person name="Gellesch M."/>
            <person name="Goldberg J."/>
            <person name="Griggs A."/>
            <person name="Gujja S."/>
            <person name="Heilman E."/>
            <person name="Heiman D."/>
            <person name="Howarth C."/>
            <person name="Jen D."/>
            <person name="Larson L."/>
            <person name="Mehta T."/>
            <person name="Neiman D."/>
            <person name="Park D."/>
            <person name="Pearson M."/>
            <person name="Richards J."/>
            <person name="Roberts A."/>
            <person name="Saif S."/>
            <person name="Shea T."/>
            <person name="Shenoy N."/>
            <person name="Sisk P."/>
            <person name="Stolte C."/>
            <person name="Sykes S."/>
            <person name="Walk T."/>
            <person name="White J."/>
            <person name="Yandava C."/>
            <person name="Haas B."/>
            <person name="Nusbaum C."/>
            <person name="Birren B."/>
        </authorList>
    </citation>
    <scope>NUCLEOTIDE SEQUENCE [LARGE SCALE GENOMIC DNA]</scope>
    <source>
        <strain evidence="3">RMSCC 757 / Silveira</strain>
    </source>
</reference>
<dbReference type="Proteomes" id="UP000002497">
    <property type="component" value="Unassembled WGS sequence"/>
</dbReference>
<evidence type="ECO:0000313" key="2">
    <source>
        <dbReference type="EMBL" id="EFW15796.1"/>
    </source>
</evidence>
<dbReference type="HOGENOM" id="CLU_2722041_0_0_1"/>
<evidence type="ECO:0000256" key="1">
    <source>
        <dbReference type="SAM" id="MobiDB-lite"/>
    </source>
</evidence>
<proteinExistence type="predicted"/>
<dbReference type="AlphaFoldDB" id="E9DC71"/>
<dbReference type="EMBL" id="GL636499">
    <property type="protein sequence ID" value="EFW15796.1"/>
    <property type="molecule type" value="Genomic_DNA"/>
</dbReference>
<protein>
    <submittedName>
        <fullName evidence="2">Uncharacterized protein</fullName>
    </submittedName>
</protein>
<sequence length="72" mass="7974">MKRKPFLALGESLVACMDGSYFQIVGAKRACRTFLSEFAFEAQSPLEPHWPVPHGGERAGQRRRGKIGEGVL</sequence>
<reference evidence="3" key="1">
    <citation type="journal article" date="2010" name="Genome Res.">
        <title>Population genomic sequencing of Coccidioides fungi reveals recent hybridization and transposon control.</title>
        <authorList>
            <person name="Neafsey D.E."/>
            <person name="Barker B.M."/>
            <person name="Sharpton T.J."/>
            <person name="Stajich J.E."/>
            <person name="Park D.J."/>
            <person name="Whiston E."/>
            <person name="Hung C.-Y."/>
            <person name="McMahan C."/>
            <person name="White J."/>
            <person name="Sykes S."/>
            <person name="Heiman D."/>
            <person name="Young S."/>
            <person name="Zeng Q."/>
            <person name="Abouelleil A."/>
            <person name="Aftuck L."/>
            <person name="Bessette D."/>
            <person name="Brown A."/>
            <person name="FitzGerald M."/>
            <person name="Lui A."/>
            <person name="Macdonald J.P."/>
            <person name="Priest M."/>
            <person name="Orbach M.J."/>
            <person name="Galgiani J.N."/>
            <person name="Kirkland T.N."/>
            <person name="Cole G.T."/>
            <person name="Birren B.W."/>
            <person name="Henn M.R."/>
            <person name="Taylor J.W."/>
            <person name="Rounsley S.D."/>
        </authorList>
    </citation>
    <scope>NUCLEOTIDE SEQUENCE [LARGE SCALE GENOMIC DNA]</scope>
    <source>
        <strain evidence="3">RMSCC 757 / Silveira</strain>
    </source>
</reference>